<dbReference type="AlphaFoldDB" id="A0AA39M4E1"/>
<dbReference type="Proteomes" id="UP001175271">
    <property type="component" value="Unassembled WGS sequence"/>
</dbReference>
<feature type="transmembrane region" description="Helical" evidence="1">
    <location>
        <begin position="62"/>
        <end position="85"/>
    </location>
</feature>
<comment type="caution">
    <text evidence="2">The sequence shown here is derived from an EMBL/GenBank/DDBJ whole genome shotgun (WGS) entry which is preliminary data.</text>
</comment>
<keyword evidence="3" id="KW-1185">Reference proteome</keyword>
<evidence type="ECO:0000256" key="1">
    <source>
        <dbReference type="SAM" id="Phobius"/>
    </source>
</evidence>
<keyword evidence="1" id="KW-1133">Transmembrane helix</keyword>
<name>A0AA39M4E1_9BILA</name>
<keyword evidence="1" id="KW-0812">Transmembrane</keyword>
<reference evidence="2" key="1">
    <citation type="submission" date="2023-06" db="EMBL/GenBank/DDBJ databases">
        <title>Genomic analysis of the entomopathogenic nematode Steinernema hermaphroditum.</title>
        <authorList>
            <person name="Schwarz E.M."/>
            <person name="Heppert J.K."/>
            <person name="Baniya A."/>
            <person name="Schwartz H.T."/>
            <person name="Tan C.-H."/>
            <person name="Antoshechkin I."/>
            <person name="Sternberg P.W."/>
            <person name="Goodrich-Blair H."/>
            <person name="Dillman A.R."/>
        </authorList>
    </citation>
    <scope>NUCLEOTIDE SEQUENCE</scope>
    <source>
        <strain evidence="2">PS9179</strain>
        <tissue evidence="2">Whole animal</tissue>
    </source>
</reference>
<feature type="transmembrane region" description="Helical" evidence="1">
    <location>
        <begin position="155"/>
        <end position="174"/>
    </location>
</feature>
<feature type="transmembrane region" description="Helical" evidence="1">
    <location>
        <begin position="180"/>
        <end position="206"/>
    </location>
</feature>
<protein>
    <submittedName>
        <fullName evidence="2">Uncharacterized protein</fullName>
    </submittedName>
</protein>
<dbReference type="EMBL" id="JAUCMV010000002">
    <property type="protein sequence ID" value="KAK0420482.1"/>
    <property type="molecule type" value="Genomic_DNA"/>
</dbReference>
<evidence type="ECO:0000313" key="3">
    <source>
        <dbReference type="Proteomes" id="UP001175271"/>
    </source>
</evidence>
<keyword evidence="1" id="KW-0472">Membrane</keyword>
<feature type="transmembrane region" description="Helical" evidence="1">
    <location>
        <begin position="20"/>
        <end position="42"/>
    </location>
</feature>
<accession>A0AA39M4E1</accession>
<sequence>MWVLVITGVYPQVDKYSPFIVFVSLLPISLQVFYDLTTLRLFWERVLILLFPLRPLRLLKQVFVVGSFAVGCIIVLFVFVTHFYLTGKSEHFLPKECYAFICSNVVNRLFGPLFRTALSAVVLVMGSCFVVLLARSKSFQNRNNRMFNKLTQYIFLVRLVSDMTPFIVEMALTVTTTKSLGYYVGPIGAIGCVLEGFFSSAAYYYVYSRKSDVVQQHNTTTIEDNHS</sequence>
<evidence type="ECO:0000313" key="2">
    <source>
        <dbReference type="EMBL" id="KAK0420482.1"/>
    </source>
</evidence>
<gene>
    <name evidence="2" type="ORF">QR680_014709</name>
</gene>
<proteinExistence type="predicted"/>
<feature type="transmembrane region" description="Helical" evidence="1">
    <location>
        <begin position="113"/>
        <end position="134"/>
    </location>
</feature>
<organism evidence="2 3">
    <name type="scientific">Steinernema hermaphroditum</name>
    <dbReference type="NCBI Taxonomy" id="289476"/>
    <lineage>
        <taxon>Eukaryota</taxon>
        <taxon>Metazoa</taxon>
        <taxon>Ecdysozoa</taxon>
        <taxon>Nematoda</taxon>
        <taxon>Chromadorea</taxon>
        <taxon>Rhabditida</taxon>
        <taxon>Tylenchina</taxon>
        <taxon>Panagrolaimomorpha</taxon>
        <taxon>Strongyloidoidea</taxon>
        <taxon>Steinernematidae</taxon>
        <taxon>Steinernema</taxon>
    </lineage>
</organism>